<feature type="domain" description="Multidrug resistance protein MdtA-like C-terminal permuted SH3" evidence="6">
    <location>
        <begin position="523"/>
        <end position="582"/>
    </location>
</feature>
<evidence type="ECO:0000259" key="6">
    <source>
        <dbReference type="Pfam" id="PF25967"/>
    </source>
</evidence>
<dbReference type="STRING" id="1619044.UY92_C0001G0085"/>
<accession>A0A0G1YIM1</accession>
<dbReference type="InterPro" id="IPR058627">
    <property type="entry name" value="MdtA-like_C"/>
</dbReference>
<dbReference type="InterPro" id="IPR058792">
    <property type="entry name" value="Beta-barrel_RND_2"/>
</dbReference>
<dbReference type="EMBL" id="LCRX01000001">
    <property type="protein sequence ID" value="KKW43071.1"/>
    <property type="molecule type" value="Genomic_DNA"/>
</dbReference>
<dbReference type="Pfam" id="PF25967">
    <property type="entry name" value="RND-MFP_C"/>
    <property type="match status" value="1"/>
</dbReference>
<dbReference type="NCBIfam" id="TIGR01730">
    <property type="entry name" value="RND_mfp"/>
    <property type="match status" value="1"/>
</dbReference>
<comment type="caution">
    <text evidence="7">The sequence shown here is derived from an EMBL/GenBank/DDBJ whole genome shotgun (WGS) entry which is preliminary data.</text>
</comment>
<dbReference type="PATRIC" id="fig|1619044.3.peg.98"/>
<evidence type="ECO:0000256" key="3">
    <source>
        <dbReference type="ARBA" id="ARBA00023054"/>
    </source>
</evidence>
<dbReference type="Gene3D" id="2.40.420.20">
    <property type="match status" value="1"/>
</dbReference>
<dbReference type="Proteomes" id="UP000033870">
    <property type="component" value="Unassembled WGS sequence"/>
</dbReference>
<evidence type="ECO:0000256" key="2">
    <source>
        <dbReference type="ARBA" id="ARBA00009477"/>
    </source>
</evidence>
<dbReference type="PANTHER" id="PTHR32347:SF23">
    <property type="entry name" value="BLL5650 PROTEIN"/>
    <property type="match status" value="1"/>
</dbReference>
<evidence type="ECO:0000259" key="5">
    <source>
        <dbReference type="Pfam" id="PF25954"/>
    </source>
</evidence>
<comment type="similarity">
    <text evidence="2">Belongs to the membrane fusion protein (MFP) (TC 8.A.1) family.</text>
</comment>
<dbReference type="Gene3D" id="2.40.50.100">
    <property type="match status" value="2"/>
</dbReference>
<evidence type="ECO:0000313" key="8">
    <source>
        <dbReference type="Proteomes" id="UP000033870"/>
    </source>
</evidence>
<feature type="domain" description="CusB-like beta-barrel" evidence="5">
    <location>
        <begin position="442"/>
        <end position="519"/>
    </location>
</feature>
<evidence type="ECO:0000313" key="7">
    <source>
        <dbReference type="EMBL" id="KKW43071.1"/>
    </source>
</evidence>
<dbReference type="GO" id="GO:0030313">
    <property type="term" value="C:cell envelope"/>
    <property type="evidence" value="ECO:0007669"/>
    <property type="project" value="UniProtKB-SubCell"/>
</dbReference>
<evidence type="ECO:0000256" key="4">
    <source>
        <dbReference type="SAM" id="Coils"/>
    </source>
</evidence>
<dbReference type="GO" id="GO:0022857">
    <property type="term" value="F:transmembrane transporter activity"/>
    <property type="evidence" value="ECO:0007669"/>
    <property type="project" value="InterPro"/>
</dbReference>
<protein>
    <submittedName>
        <fullName evidence="7">RND family efflux transporter MFP subunit</fullName>
    </submittedName>
</protein>
<dbReference type="GO" id="GO:0016020">
    <property type="term" value="C:membrane"/>
    <property type="evidence" value="ECO:0007669"/>
    <property type="project" value="InterPro"/>
</dbReference>
<dbReference type="PANTHER" id="PTHR32347">
    <property type="entry name" value="EFFLUX SYSTEM COMPONENT YKNX-RELATED"/>
    <property type="match status" value="1"/>
</dbReference>
<evidence type="ECO:0000256" key="1">
    <source>
        <dbReference type="ARBA" id="ARBA00004196"/>
    </source>
</evidence>
<gene>
    <name evidence="7" type="ORF">UY92_C0001G0085</name>
</gene>
<keyword evidence="3 4" id="KW-0175">Coiled coil</keyword>
<comment type="subcellular location">
    <subcellularLocation>
        <location evidence="1">Cell envelope</location>
    </subcellularLocation>
</comment>
<dbReference type="Gene3D" id="2.40.30.170">
    <property type="match status" value="1"/>
</dbReference>
<sequence length="582" mass="61341">MPMGRLAGFIFRHKITAVIVLGIAGIAGVMAWRSRASDSGTAVTVSVGRGRVVEEVSVTGKAQAAEAVDLAFESGGKVATVRVKVGDRVSAGAIISELASGDLAANIRRANASIVSAQADVSHYAAIVESEKVKLAELERGPRPEEVRIAESAVASAITALDDAREALVKTQEKADHSLAVLYESVDEVIHEAYSKASEALDKQVAPLFTGVPGNERLSFIVNSQQTEFDATVRKSAADRTLSDININISGLGSDEASRDAALLRAKSGLVSLRSFFDFLGSAVENSSLSASDRQTYSGYIASARTLNDSAISLLTGRQQDISEQRVDNLQTVQSAETAVNAAERALETKRRELELKQAGSSAEEVAAQRARLKQAEANLASARARIAQAAADRDGAQANYAKTVLRSPIAALVTKVDLEVGEIVPPNQTGVVLMSEAQYEIEAFVPEADIAKVAFGQTARVTLDAYGDAVTFAAAVTHIDPAETVIEGVAAYRVELQFSDKDERVKSGLTANVDIVTQEKGDVLVLPVRAVTAKNGGQFVAVMGAGGEPVERRIETGVRSVDGLVEIVSGLAEGETVVLDR</sequence>
<proteinExistence type="inferred from homology"/>
<name>A0A0G1YIM1_9BACT</name>
<dbReference type="InterPro" id="IPR050465">
    <property type="entry name" value="UPF0194_transport"/>
</dbReference>
<reference evidence="7 8" key="1">
    <citation type="journal article" date="2015" name="Nature">
        <title>rRNA introns, odd ribosomes, and small enigmatic genomes across a large radiation of phyla.</title>
        <authorList>
            <person name="Brown C.T."/>
            <person name="Hug L.A."/>
            <person name="Thomas B.C."/>
            <person name="Sharon I."/>
            <person name="Castelle C.J."/>
            <person name="Singh A."/>
            <person name="Wilkins M.J."/>
            <person name="Williams K.H."/>
            <person name="Banfield J.F."/>
        </authorList>
    </citation>
    <scope>NUCLEOTIDE SEQUENCE [LARGE SCALE GENOMIC DNA]</scope>
</reference>
<organism evidence="7 8">
    <name type="scientific">Candidatus Magasanikbacteria bacterium GW2011_GWA2_56_11</name>
    <dbReference type="NCBI Taxonomy" id="1619044"/>
    <lineage>
        <taxon>Bacteria</taxon>
        <taxon>Candidatus Magasanikiibacteriota</taxon>
    </lineage>
</organism>
<feature type="coiled-coil region" evidence="4">
    <location>
        <begin position="333"/>
        <end position="400"/>
    </location>
</feature>
<dbReference type="InterPro" id="IPR006143">
    <property type="entry name" value="RND_pump_MFP"/>
</dbReference>
<dbReference type="Pfam" id="PF25954">
    <property type="entry name" value="Beta-barrel_RND_2"/>
    <property type="match status" value="1"/>
</dbReference>
<dbReference type="AlphaFoldDB" id="A0A0G1YIM1"/>
<dbReference type="Gene3D" id="1.10.287.470">
    <property type="entry name" value="Helix hairpin bin"/>
    <property type="match status" value="1"/>
</dbReference>